<evidence type="ECO:0000313" key="3">
    <source>
        <dbReference type="Proteomes" id="UP000316649"/>
    </source>
</evidence>
<accession>A0A557S0W5</accession>
<dbReference type="PROSITE" id="PS50206">
    <property type="entry name" value="RHODANESE_3"/>
    <property type="match status" value="1"/>
</dbReference>
<comment type="caution">
    <text evidence="2">The sequence shown here is derived from an EMBL/GenBank/DDBJ whole genome shotgun (WGS) entry which is preliminary data.</text>
</comment>
<dbReference type="InterPro" id="IPR036873">
    <property type="entry name" value="Rhodanese-like_dom_sf"/>
</dbReference>
<dbReference type="InterPro" id="IPR001763">
    <property type="entry name" value="Rhodanese-like_dom"/>
</dbReference>
<evidence type="ECO:0000313" key="2">
    <source>
        <dbReference type="EMBL" id="TVO70997.1"/>
    </source>
</evidence>
<dbReference type="CDD" id="cd00158">
    <property type="entry name" value="RHOD"/>
    <property type="match status" value="1"/>
</dbReference>
<name>A0A557S0W5_9GAMM</name>
<dbReference type="SUPFAM" id="SSF52821">
    <property type="entry name" value="Rhodanese/Cell cycle control phosphatase"/>
    <property type="match status" value="1"/>
</dbReference>
<organism evidence="2 3">
    <name type="scientific">Sedimenticola selenatireducens</name>
    <dbReference type="NCBI Taxonomy" id="191960"/>
    <lineage>
        <taxon>Bacteria</taxon>
        <taxon>Pseudomonadati</taxon>
        <taxon>Pseudomonadota</taxon>
        <taxon>Gammaproteobacteria</taxon>
        <taxon>Chromatiales</taxon>
        <taxon>Sedimenticolaceae</taxon>
        <taxon>Sedimenticola</taxon>
    </lineage>
</organism>
<evidence type="ECO:0000259" key="1">
    <source>
        <dbReference type="PROSITE" id="PS50206"/>
    </source>
</evidence>
<feature type="domain" description="Rhodanese" evidence="1">
    <location>
        <begin position="102"/>
        <end position="235"/>
    </location>
</feature>
<dbReference type="Gene3D" id="3.40.250.10">
    <property type="entry name" value="Rhodanese-like domain"/>
    <property type="match status" value="1"/>
</dbReference>
<dbReference type="OrthoDB" id="9784513at2"/>
<proteinExistence type="predicted"/>
<dbReference type="SMART" id="SM00450">
    <property type="entry name" value="RHOD"/>
    <property type="match status" value="1"/>
</dbReference>
<keyword evidence="3" id="KW-1185">Reference proteome</keyword>
<dbReference type="Proteomes" id="UP000316649">
    <property type="component" value="Unassembled WGS sequence"/>
</dbReference>
<gene>
    <name evidence="2" type="ORF">FHP88_15395</name>
</gene>
<reference evidence="2 3" key="1">
    <citation type="submission" date="2019-07" db="EMBL/GenBank/DDBJ databases">
        <title>The pathways for chlorine oxyanion respiration interact through the shared metabolite chlorate.</title>
        <authorList>
            <person name="Barnum T.P."/>
            <person name="Cheng Y."/>
            <person name="Hill K.A."/>
            <person name="Lucas L.N."/>
            <person name="Carlson H.K."/>
            <person name="Coates J.D."/>
        </authorList>
    </citation>
    <scope>NUCLEOTIDE SEQUENCE [LARGE SCALE GENOMIC DNA]</scope>
    <source>
        <strain evidence="2 3">BK-1</strain>
    </source>
</reference>
<dbReference type="AlphaFoldDB" id="A0A557S0W5"/>
<dbReference type="EMBL" id="VMNH01000023">
    <property type="protein sequence ID" value="TVO70997.1"/>
    <property type="molecule type" value="Genomic_DNA"/>
</dbReference>
<dbReference type="Pfam" id="PF00581">
    <property type="entry name" value="Rhodanese"/>
    <property type="match status" value="1"/>
</dbReference>
<sequence length="235" mass="26011">MAASVAMCVFAGQVLGAEEEVVVGAQGAVIPLYKDKPYLHVIHKGRSVKVQRVQDTDFELHGYFAKTSRQCPPFCLGPMEVHPQVKTVGEIEIFHFMENQLRDGTGLLIDARTPEWHAKGTIPGSVNVPFTTLSKAIDDLEMIEALESFGAKPREPVGAVTKTLEEWGVMKAENMTDSWDFTNCKELVLWCNGPACGQSPRAITGLLEVGYPPEKIHYYRGGMQVWQLYGLTTIN</sequence>
<protein>
    <submittedName>
        <fullName evidence="2">Rhodanese-like domain-containing protein</fullName>
    </submittedName>
</protein>